<evidence type="ECO:0000259" key="1">
    <source>
        <dbReference type="Pfam" id="PF00149"/>
    </source>
</evidence>
<name>A0A6J3MEJ0_9PEZI</name>
<protein>
    <submittedName>
        <fullName evidence="3">Ser/Thr protein phosphatase</fullName>
    </submittedName>
</protein>
<dbReference type="Gene3D" id="3.60.21.10">
    <property type="match status" value="1"/>
</dbReference>
<evidence type="ECO:0000313" key="2">
    <source>
        <dbReference type="Proteomes" id="UP000504637"/>
    </source>
</evidence>
<reference evidence="3" key="3">
    <citation type="submission" date="2025-08" db="UniProtKB">
        <authorList>
            <consortium name="RefSeq"/>
        </authorList>
    </citation>
    <scope>IDENTIFICATION</scope>
    <source>
        <strain evidence="3">CBS 342.82</strain>
    </source>
</reference>
<reference evidence="3" key="2">
    <citation type="submission" date="2020-04" db="EMBL/GenBank/DDBJ databases">
        <authorList>
            <consortium name="NCBI Genome Project"/>
        </authorList>
    </citation>
    <scope>NUCLEOTIDE SEQUENCE</scope>
    <source>
        <strain evidence="3">CBS 342.82</strain>
    </source>
</reference>
<dbReference type="InterPro" id="IPR029052">
    <property type="entry name" value="Metallo-depent_PP-like"/>
</dbReference>
<sequence length="284" mass="32481">MVADSICRIQIMSDLHLETHPSYEYDFPQTAPYLALLGDIGHVATEHLIQFLVRQLLRYRVVFFLLGNHEPYHISMDFAKERMNKFVRNAQRLRSNDPSVGEFVFLEKTRFDLTDEITIIGCTLFTNVPSEHAAAIQSRLVDFRDILHWDVGDHVEAHLEDLRWLNTQVSEIAQSGRKVVIFTHHSPCADPRARNPRYPISEVDSGFVTDLSSEECWTNPAVVLWGFGHTHYSCDFTLESGLRVVANQKGYYLIPQKAFRPEKAVEIEARKSTSQSTSLTAQTS</sequence>
<dbReference type="RefSeq" id="XP_033463065.1">
    <property type="nucleotide sequence ID" value="XM_033600872.1"/>
</dbReference>
<dbReference type="OrthoDB" id="550558at2759"/>
<dbReference type="Proteomes" id="UP000504637">
    <property type="component" value="Unplaced"/>
</dbReference>
<dbReference type="AlphaFoldDB" id="A0A6J3MEJ0"/>
<keyword evidence="2" id="KW-1185">Reference proteome</keyword>
<accession>A0A6J3MEJ0</accession>
<organism evidence="3">
    <name type="scientific">Dissoconium aciculare CBS 342.82</name>
    <dbReference type="NCBI Taxonomy" id="1314786"/>
    <lineage>
        <taxon>Eukaryota</taxon>
        <taxon>Fungi</taxon>
        <taxon>Dikarya</taxon>
        <taxon>Ascomycota</taxon>
        <taxon>Pezizomycotina</taxon>
        <taxon>Dothideomycetes</taxon>
        <taxon>Dothideomycetidae</taxon>
        <taxon>Mycosphaerellales</taxon>
        <taxon>Dissoconiaceae</taxon>
        <taxon>Dissoconium</taxon>
    </lineage>
</organism>
<dbReference type="InterPro" id="IPR004843">
    <property type="entry name" value="Calcineurin-like_PHP"/>
</dbReference>
<gene>
    <name evidence="3" type="ORF">K489DRAFT_312525</name>
</gene>
<dbReference type="SUPFAM" id="SSF56300">
    <property type="entry name" value="Metallo-dependent phosphatases"/>
    <property type="match status" value="1"/>
</dbReference>
<dbReference type="PANTHER" id="PTHR37844:SF2">
    <property type="entry name" value="SER_THR PROTEIN PHOSPHATASE SUPERFAMILY (AFU_ORTHOLOGUE AFUA_1G14840)"/>
    <property type="match status" value="1"/>
</dbReference>
<evidence type="ECO:0000313" key="3">
    <source>
        <dbReference type="RefSeq" id="XP_033463065.1"/>
    </source>
</evidence>
<reference evidence="3" key="1">
    <citation type="submission" date="2020-01" db="EMBL/GenBank/DDBJ databases">
        <authorList>
            <consortium name="DOE Joint Genome Institute"/>
            <person name="Haridas S."/>
            <person name="Albert R."/>
            <person name="Binder M."/>
            <person name="Bloem J."/>
            <person name="Labutti K."/>
            <person name="Salamov A."/>
            <person name="Andreopoulos B."/>
            <person name="Baker S.E."/>
            <person name="Barry K."/>
            <person name="Bills G."/>
            <person name="Bluhm B.H."/>
            <person name="Cannon C."/>
            <person name="Castanera R."/>
            <person name="Culley D.E."/>
            <person name="Daum C."/>
            <person name="Ezra D."/>
            <person name="Gonzalez J.B."/>
            <person name="Henrissat B."/>
            <person name="Kuo A."/>
            <person name="Liang C."/>
            <person name="Lipzen A."/>
            <person name="Lutzoni F."/>
            <person name="Magnuson J."/>
            <person name="Mondo S."/>
            <person name="Nolan M."/>
            <person name="Ohm R."/>
            <person name="Pangilinan J."/>
            <person name="Park H.-J."/>
            <person name="Ramirez L."/>
            <person name="Alfaro M."/>
            <person name="Sun H."/>
            <person name="Tritt A."/>
            <person name="Yoshinaga Y."/>
            <person name="Zwiers L.-H."/>
            <person name="Turgeon B.G."/>
            <person name="Goodwin S.B."/>
            <person name="Spatafora J.W."/>
            <person name="Crous P.W."/>
            <person name="Grigoriev I.V."/>
        </authorList>
    </citation>
    <scope>NUCLEOTIDE SEQUENCE</scope>
    <source>
        <strain evidence="3">CBS 342.82</strain>
    </source>
</reference>
<feature type="domain" description="Calcineurin-like phosphoesterase" evidence="1">
    <location>
        <begin position="9"/>
        <end position="232"/>
    </location>
</feature>
<dbReference type="Pfam" id="PF00149">
    <property type="entry name" value="Metallophos"/>
    <property type="match status" value="1"/>
</dbReference>
<dbReference type="PANTHER" id="PTHR37844">
    <property type="entry name" value="SER/THR PROTEIN PHOSPHATASE SUPERFAMILY (AFU_ORTHOLOGUE AFUA_1G14840)"/>
    <property type="match status" value="1"/>
</dbReference>
<dbReference type="GeneID" id="54358672"/>
<proteinExistence type="predicted"/>
<dbReference type="GO" id="GO:0016787">
    <property type="term" value="F:hydrolase activity"/>
    <property type="evidence" value="ECO:0007669"/>
    <property type="project" value="InterPro"/>
</dbReference>